<dbReference type="Proteomes" id="UP000309016">
    <property type="component" value="Chromosome"/>
</dbReference>
<gene>
    <name evidence="1" type="ORF">FHG64_06415</name>
</gene>
<dbReference type="EMBL" id="CP040812">
    <property type="protein sequence ID" value="QCY69069.1"/>
    <property type="molecule type" value="Genomic_DNA"/>
</dbReference>
<dbReference type="OrthoDB" id="5458950at2"/>
<name>A0A5B7X184_9FLAO</name>
<sequence>MKAEFLNNEIWILTFGGGFQRANVYKEKKVTTEVRKEFRQALRDQIEKLVEEQYHKTVTEEKHLENIHSLVIFSRNTKFGVAPIEINFGVAQKLLNLYLKYSWCVGKIKTVPVHFPVDRLIQGKLNEEAKDSGIPKIELKAWTQFENEEDYQKVIEFAETVRAKNYPDKSLAEMELEIFTRR</sequence>
<dbReference type="AlphaFoldDB" id="A0A5B7X184"/>
<accession>A0A5B7X184</accession>
<keyword evidence="2" id="KW-1185">Reference proteome</keyword>
<protein>
    <submittedName>
        <fullName evidence="1">Uncharacterized protein</fullName>
    </submittedName>
</protein>
<dbReference type="KEGG" id="afla:FHG64_06415"/>
<reference evidence="1 2" key="1">
    <citation type="submission" date="2019-06" db="EMBL/GenBank/DDBJ databases">
        <title>Complete genome sequence of Antarcticibacterium flavum KCTC 52984T from an Antarctic marine sediment.</title>
        <authorList>
            <person name="Lee Y.M."/>
            <person name="Shin S.C."/>
        </authorList>
    </citation>
    <scope>NUCLEOTIDE SEQUENCE [LARGE SCALE GENOMIC DNA]</scope>
    <source>
        <strain evidence="1 2">KCTC 52984</strain>
    </source>
</reference>
<evidence type="ECO:0000313" key="2">
    <source>
        <dbReference type="Proteomes" id="UP000309016"/>
    </source>
</evidence>
<organism evidence="1 2">
    <name type="scientific">Antarcticibacterium flavum</name>
    <dbReference type="NCBI Taxonomy" id="2058175"/>
    <lineage>
        <taxon>Bacteria</taxon>
        <taxon>Pseudomonadati</taxon>
        <taxon>Bacteroidota</taxon>
        <taxon>Flavobacteriia</taxon>
        <taxon>Flavobacteriales</taxon>
        <taxon>Flavobacteriaceae</taxon>
        <taxon>Antarcticibacterium</taxon>
    </lineage>
</organism>
<dbReference type="RefSeq" id="WP_139065645.1">
    <property type="nucleotide sequence ID" value="NZ_CP040812.1"/>
</dbReference>
<proteinExistence type="predicted"/>
<evidence type="ECO:0000313" key="1">
    <source>
        <dbReference type="EMBL" id="QCY69069.1"/>
    </source>
</evidence>